<dbReference type="Gene3D" id="3.30.70.1120">
    <property type="entry name" value="TT1725-like"/>
    <property type="match status" value="1"/>
</dbReference>
<dbReference type="InterPro" id="IPR007546">
    <property type="entry name" value="DUF503"/>
</dbReference>
<dbReference type="EMBL" id="UINC01055612">
    <property type="protein sequence ID" value="SVB74687.1"/>
    <property type="molecule type" value="Genomic_DNA"/>
</dbReference>
<sequence>MAVGILHLELRLLSPRSLKEKRSILKPLKNYLQKTHGVSVAEVDYQDSWQLTGLEIALVSNDRSFLQTALSQLSRSLENKFPVMLSREQVELR</sequence>
<dbReference type="InterPro" id="IPR036746">
    <property type="entry name" value="TT1725-like_sf"/>
</dbReference>
<accession>A0A382GJ77</accession>
<organism evidence="1">
    <name type="scientific">marine metagenome</name>
    <dbReference type="NCBI Taxonomy" id="408172"/>
    <lineage>
        <taxon>unclassified sequences</taxon>
        <taxon>metagenomes</taxon>
        <taxon>ecological metagenomes</taxon>
    </lineage>
</organism>
<reference evidence="1" key="1">
    <citation type="submission" date="2018-05" db="EMBL/GenBank/DDBJ databases">
        <authorList>
            <person name="Lanie J.A."/>
            <person name="Ng W.-L."/>
            <person name="Kazmierczak K.M."/>
            <person name="Andrzejewski T.M."/>
            <person name="Davidsen T.M."/>
            <person name="Wayne K.J."/>
            <person name="Tettelin H."/>
            <person name="Glass J.I."/>
            <person name="Rusch D."/>
            <person name="Podicherti R."/>
            <person name="Tsui H.-C.T."/>
            <person name="Winkler M.E."/>
        </authorList>
    </citation>
    <scope>NUCLEOTIDE SEQUENCE</scope>
</reference>
<name>A0A382GJ77_9ZZZZ</name>
<evidence type="ECO:0000313" key="1">
    <source>
        <dbReference type="EMBL" id="SVB74687.1"/>
    </source>
</evidence>
<dbReference type="PANTHER" id="PTHR36441">
    <property type="entry name" value="HYPOTHETICAL CYTOSOLIC PROTEIN"/>
    <property type="match status" value="1"/>
</dbReference>
<gene>
    <name evidence="1" type="ORF">METZ01_LOCUS227541</name>
</gene>
<proteinExistence type="predicted"/>
<dbReference type="SUPFAM" id="SSF103007">
    <property type="entry name" value="Hypothetical protein TT1725"/>
    <property type="match status" value="1"/>
</dbReference>
<dbReference type="Pfam" id="PF04456">
    <property type="entry name" value="DUF503"/>
    <property type="match status" value="1"/>
</dbReference>
<evidence type="ECO:0008006" key="2">
    <source>
        <dbReference type="Google" id="ProtNLM"/>
    </source>
</evidence>
<dbReference type="AlphaFoldDB" id="A0A382GJ77"/>
<dbReference type="PANTHER" id="PTHR36441:SF1">
    <property type="entry name" value="DUF503 DOMAIN-CONTAINING PROTEIN"/>
    <property type="match status" value="1"/>
</dbReference>
<protein>
    <recommendedName>
        <fullName evidence="2">DUF503 domain-containing protein</fullName>
    </recommendedName>
</protein>